<evidence type="ECO:0000313" key="1">
    <source>
        <dbReference type="EMBL" id="VFJ43648.1"/>
    </source>
</evidence>
<organism evidence="2">
    <name type="scientific">Candidatus Kentrum sp. FM</name>
    <dbReference type="NCBI Taxonomy" id="2126340"/>
    <lineage>
        <taxon>Bacteria</taxon>
        <taxon>Pseudomonadati</taxon>
        <taxon>Pseudomonadota</taxon>
        <taxon>Gammaproteobacteria</taxon>
        <taxon>Candidatus Kentrum</taxon>
    </lineage>
</organism>
<proteinExistence type="predicted"/>
<dbReference type="EMBL" id="CAADFA010000027">
    <property type="protein sequence ID" value="VFJ45588.1"/>
    <property type="molecule type" value="Genomic_DNA"/>
</dbReference>
<accession>A0A450S1R7</accession>
<gene>
    <name evidence="1" type="ORF">BECKFM1743A_GA0114220_100119</name>
    <name evidence="3" type="ORF">BECKFM1743B_GA0114221_100282</name>
    <name evidence="2" type="ORF">BECKFM1743C_GA0114222_1002710</name>
</gene>
<evidence type="ECO:0000313" key="2">
    <source>
        <dbReference type="EMBL" id="VFJ45588.1"/>
    </source>
</evidence>
<protein>
    <submittedName>
        <fullName evidence="2">Uncharacterized protein</fullName>
    </submittedName>
</protein>
<evidence type="ECO:0000313" key="3">
    <source>
        <dbReference type="EMBL" id="VFK06930.1"/>
    </source>
</evidence>
<reference evidence="2" key="1">
    <citation type="submission" date="2019-02" db="EMBL/GenBank/DDBJ databases">
        <authorList>
            <person name="Gruber-Vodicka R. H."/>
            <person name="Seah K. B. B."/>
        </authorList>
    </citation>
    <scope>NUCLEOTIDE SEQUENCE</scope>
    <source>
        <strain evidence="1">BECK_BZ163</strain>
        <strain evidence="3">BECK_BZ164</strain>
        <strain evidence="2">BECK_BZ165</strain>
    </source>
</reference>
<name>A0A450S1R7_9GAMM</name>
<dbReference type="EMBL" id="CAADFL010000028">
    <property type="protein sequence ID" value="VFK06930.1"/>
    <property type="molecule type" value="Genomic_DNA"/>
</dbReference>
<dbReference type="AlphaFoldDB" id="A0A450S1R7"/>
<dbReference type="EMBL" id="CAADEZ010000011">
    <property type="protein sequence ID" value="VFJ43648.1"/>
    <property type="molecule type" value="Genomic_DNA"/>
</dbReference>
<sequence length="115" mass="12886">MSLPSTNSNCTFESFVQELPPKYKDSALEFKAFCRGRKIKTVEQLLGLVLQYCGIDLVLREVAGNFTLLEERISDTAIHNRLKACVPWVKAMLQEMMGALIGPLISAWPASNLRL</sequence>